<keyword evidence="3 5" id="KW-0067">ATP-binding</keyword>
<evidence type="ECO:0000256" key="2">
    <source>
        <dbReference type="ARBA" id="ARBA00022741"/>
    </source>
</evidence>
<organism evidence="5 6">
    <name type="scientific">[Clostridium] symbiosum ATCC 14940</name>
    <dbReference type="NCBI Taxonomy" id="411472"/>
    <lineage>
        <taxon>Bacteria</taxon>
        <taxon>Bacillati</taxon>
        <taxon>Bacillota</taxon>
        <taxon>Clostridia</taxon>
        <taxon>Lachnospirales</taxon>
        <taxon>Lachnospiraceae</taxon>
        <taxon>Otoolea</taxon>
    </lineage>
</organism>
<dbReference type="SMART" id="SM00382">
    <property type="entry name" value="AAA"/>
    <property type="match status" value="1"/>
</dbReference>
<evidence type="ECO:0000313" key="6">
    <source>
        <dbReference type="Proteomes" id="UP000016491"/>
    </source>
</evidence>
<dbReference type="InterPro" id="IPR027417">
    <property type="entry name" value="P-loop_NTPase"/>
</dbReference>
<dbReference type="GO" id="GO:0005524">
    <property type="term" value="F:ATP binding"/>
    <property type="evidence" value="ECO:0007669"/>
    <property type="project" value="UniProtKB-KW"/>
</dbReference>
<dbReference type="PROSITE" id="PS50893">
    <property type="entry name" value="ABC_TRANSPORTER_2"/>
    <property type="match status" value="1"/>
</dbReference>
<dbReference type="PANTHER" id="PTHR42939:SF3">
    <property type="entry name" value="ABC TRANSPORTER ATP-BINDING COMPONENT"/>
    <property type="match status" value="1"/>
</dbReference>
<sequence length="284" mass="32001">MDALTVKGLSKTYSSFTLQNISFQVPKGTIVGLVGENGAGKSTTINAVLGLIKKDSGDISILGRHDYEMTAADRELIGVVFDNSNFSGELSPKMLHKVLKDIYYTWDEALYFSLLEKMNLPRDKKIKTFSRGMKMKLSIIAAVSHHPRLLILDEATSGLDPVTRDDILDLFLTFVQEEENSILLSSHITSDLEKIADYIIFIHAGKLVFFKSKDELFADYGIIKCGLAQFGQIEKQDIIAYRKMDYEWQILVGDRKKAEKKYPKAMIVPVTIDEIMLLYVKGET</sequence>
<evidence type="ECO:0000259" key="4">
    <source>
        <dbReference type="PROSITE" id="PS50893"/>
    </source>
</evidence>
<dbReference type="Pfam" id="PF00005">
    <property type="entry name" value="ABC_tran"/>
    <property type="match status" value="1"/>
</dbReference>
<dbReference type="InterPro" id="IPR003439">
    <property type="entry name" value="ABC_transporter-like_ATP-bd"/>
</dbReference>
<dbReference type="SUPFAM" id="SSF52540">
    <property type="entry name" value="P-loop containing nucleoside triphosphate hydrolases"/>
    <property type="match status" value="1"/>
</dbReference>
<dbReference type="InterPro" id="IPR003593">
    <property type="entry name" value="AAA+_ATPase"/>
</dbReference>
<dbReference type="AlphaFoldDB" id="A0ABC9TRX1"/>
<evidence type="ECO:0000256" key="1">
    <source>
        <dbReference type="ARBA" id="ARBA00022448"/>
    </source>
</evidence>
<comment type="caution">
    <text evidence="5">The sequence shown here is derived from an EMBL/GenBank/DDBJ whole genome shotgun (WGS) entry which is preliminary data.</text>
</comment>
<dbReference type="EMBL" id="AWSU01000352">
    <property type="protein sequence ID" value="ERI73989.1"/>
    <property type="molecule type" value="Genomic_DNA"/>
</dbReference>
<dbReference type="CDD" id="cd03230">
    <property type="entry name" value="ABC_DR_subfamily_A"/>
    <property type="match status" value="1"/>
</dbReference>
<feature type="domain" description="ABC transporter" evidence="4">
    <location>
        <begin position="1"/>
        <end position="229"/>
    </location>
</feature>
<gene>
    <name evidence="5" type="ORF">CLOSYM_04430</name>
</gene>
<dbReference type="Proteomes" id="UP000016491">
    <property type="component" value="Unassembled WGS sequence"/>
</dbReference>
<accession>A0ABC9TRX1</accession>
<name>A0ABC9TRX1_CLOSY</name>
<protein>
    <submittedName>
        <fullName evidence="5">ABC transporter, ATP-binding protein</fullName>
    </submittedName>
</protein>
<dbReference type="PANTHER" id="PTHR42939">
    <property type="entry name" value="ABC TRANSPORTER ATP-BINDING PROTEIN ALBC-RELATED"/>
    <property type="match status" value="1"/>
</dbReference>
<dbReference type="Gene3D" id="3.40.50.300">
    <property type="entry name" value="P-loop containing nucleotide triphosphate hydrolases"/>
    <property type="match status" value="1"/>
</dbReference>
<dbReference type="InterPro" id="IPR051782">
    <property type="entry name" value="ABC_Transporter_VariousFunc"/>
</dbReference>
<dbReference type="RefSeq" id="WP_021641691.1">
    <property type="nucleotide sequence ID" value="NZ_KE992872.1"/>
</dbReference>
<keyword evidence="1" id="KW-0813">Transport</keyword>
<evidence type="ECO:0000256" key="3">
    <source>
        <dbReference type="ARBA" id="ARBA00022840"/>
    </source>
</evidence>
<evidence type="ECO:0000313" key="5">
    <source>
        <dbReference type="EMBL" id="ERI73989.1"/>
    </source>
</evidence>
<proteinExistence type="predicted"/>
<keyword evidence="2" id="KW-0547">Nucleotide-binding</keyword>
<reference evidence="5 6" key="1">
    <citation type="submission" date="2013-07" db="EMBL/GenBank/DDBJ databases">
        <authorList>
            <person name="Weinstock G."/>
            <person name="Sodergren E."/>
            <person name="Wylie T."/>
            <person name="Fulton L."/>
            <person name="Fulton R."/>
            <person name="Fronick C."/>
            <person name="O'Laughlin M."/>
            <person name="Godfrey J."/>
            <person name="Miner T."/>
            <person name="Herter B."/>
            <person name="Appelbaum E."/>
            <person name="Cordes M."/>
            <person name="Lek S."/>
            <person name="Wollam A."/>
            <person name="Pepin K.H."/>
            <person name="Palsikar V.B."/>
            <person name="Mitreva M."/>
            <person name="Wilson R.K."/>
        </authorList>
    </citation>
    <scope>NUCLEOTIDE SEQUENCE [LARGE SCALE GENOMIC DNA]</scope>
    <source>
        <strain evidence="5 6">ATCC 14940</strain>
    </source>
</reference>